<organism evidence="2 3">
    <name type="scientific">Phytophthora kernoviae</name>
    <dbReference type="NCBI Taxonomy" id="325452"/>
    <lineage>
        <taxon>Eukaryota</taxon>
        <taxon>Sar</taxon>
        <taxon>Stramenopiles</taxon>
        <taxon>Oomycota</taxon>
        <taxon>Peronosporomycetes</taxon>
        <taxon>Peronosporales</taxon>
        <taxon>Peronosporaceae</taxon>
        <taxon>Phytophthora</taxon>
    </lineage>
</organism>
<proteinExistence type="predicted"/>
<dbReference type="Proteomes" id="UP000284657">
    <property type="component" value="Unassembled WGS sequence"/>
</dbReference>
<evidence type="ECO:0000313" key="2">
    <source>
        <dbReference type="EMBL" id="RLN57477.1"/>
    </source>
</evidence>
<gene>
    <name evidence="1" type="ORF">BBJ29_007059</name>
    <name evidence="2" type="ORF">BBP00_00007491</name>
</gene>
<name>A0A3F2RI92_9STRA</name>
<comment type="caution">
    <text evidence="2">The sequence shown here is derived from an EMBL/GenBank/DDBJ whole genome shotgun (WGS) entry which is preliminary data.</text>
</comment>
<dbReference type="EMBL" id="MBAD02002015">
    <property type="protein sequence ID" value="RLN50516.1"/>
    <property type="molecule type" value="Genomic_DNA"/>
</dbReference>
<evidence type="ECO:0000313" key="1">
    <source>
        <dbReference type="EMBL" id="RLN50516.1"/>
    </source>
</evidence>
<protein>
    <submittedName>
        <fullName evidence="2">Uncharacterized protein</fullName>
    </submittedName>
</protein>
<evidence type="ECO:0000313" key="3">
    <source>
        <dbReference type="Proteomes" id="UP000277300"/>
    </source>
</evidence>
<dbReference type="Proteomes" id="UP000277300">
    <property type="component" value="Unassembled WGS sequence"/>
</dbReference>
<dbReference type="EMBL" id="MBDO02000306">
    <property type="protein sequence ID" value="RLN57477.1"/>
    <property type="molecule type" value="Genomic_DNA"/>
</dbReference>
<dbReference type="OrthoDB" id="150053at2759"/>
<sequence>MKVPKMLIDYTVRFGVPIGLAYYYWNPRSDEEIRQDLEKQIKPDPEMRRKRQAKFAELLLQGDGLSDESKKQLDQVTSFTKTKKEYLADQKKK</sequence>
<accession>A0A3F2RI92</accession>
<reference evidence="3 4" key="1">
    <citation type="submission" date="2018-07" db="EMBL/GenBank/DDBJ databases">
        <title>Genome sequencing of oomycete isolates from Chile give support for New Zealand origin for Phytophthora kernoviae and make available the first Nothophytophthora sp. genome.</title>
        <authorList>
            <person name="Studholme D.J."/>
            <person name="Sanfuentes E."/>
            <person name="Panda P."/>
            <person name="Hill R."/>
            <person name="Sambles C."/>
            <person name="Grant M."/>
            <person name="Williams N.M."/>
            <person name="Mcdougal R.L."/>
        </authorList>
    </citation>
    <scope>NUCLEOTIDE SEQUENCE [LARGE SCALE GENOMIC DNA]</scope>
    <source>
        <strain evidence="2">Chile6</strain>
        <strain evidence="1">Chile7</strain>
    </source>
</reference>
<evidence type="ECO:0000313" key="4">
    <source>
        <dbReference type="Proteomes" id="UP000284657"/>
    </source>
</evidence>
<dbReference type="AlphaFoldDB" id="A0A3F2RI92"/>